<dbReference type="Gene3D" id="1.10.760.10">
    <property type="entry name" value="Cytochrome c-like domain"/>
    <property type="match status" value="1"/>
</dbReference>
<organism evidence="2 3">
    <name type="scientific">Roseivirga ehrenbergii (strain DSM 102268 / JCM 13514 / KCTC 12282 / NCIMB 14502 / KMM 6017)</name>
    <dbReference type="NCBI Taxonomy" id="279360"/>
    <lineage>
        <taxon>Bacteria</taxon>
        <taxon>Pseudomonadati</taxon>
        <taxon>Bacteroidota</taxon>
        <taxon>Cytophagia</taxon>
        <taxon>Cytophagales</taxon>
        <taxon>Roseivirgaceae</taxon>
        <taxon>Roseivirga</taxon>
    </lineage>
</organism>
<keyword evidence="3" id="KW-1185">Reference proteome</keyword>
<dbReference type="AlphaFoldDB" id="A0A150X6P9"/>
<dbReference type="SUPFAM" id="SSF46626">
    <property type="entry name" value="Cytochrome c"/>
    <property type="match status" value="1"/>
</dbReference>
<comment type="caution">
    <text evidence="2">The sequence shown here is derived from an EMBL/GenBank/DDBJ whole genome shotgun (WGS) entry which is preliminary data.</text>
</comment>
<dbReference type="EMBL" id="LQZQ01000045">
    <property type="protein sequence ID" value="KYG74388.1"/>
    <property type="molecule type" value="Genomic_DNA"/>
</dbReference>
<feature type="domain" description="Haem-binding" evidence="1">
    <location>
        <begin position="24"/>
        <end position="142"/>
    </location>
</feature>
<sequence>MLLSSYFSKIILTMKNLLKASAVLFAFLIISVSFKSKPEAPLTQAMNEQEGITFPENIQEIIDAKCMNCHKPDARNEKAKEKLQWEKVAKMNKEEQSHFIAEMFEVLEDGKMPPARTVERNPDMKLTDDETKALLTWMEAEEKRIKGK</sequence>
<evidence type="ECO:0000259" key="1">
    <source>
        <dbReference type="SMART" id="SM01235"/>
    </source>
</evidence>
<reference evidence="2" key="1">
    <citation type="submission" date="2016-01" db="EMBL/GenBank/DDBJ databases">
        <title>Genome sequencing of Roseivirga ehrenbergii KMM 6017.</title>
        <authorList>
            <person name="Selvaratnam C."/>
            <person name="Thevarajoo S."/>
            <person name="Goh K.M."/>
            <person name="Ee R."/>
            <person name="Chan K.-G."/>
            <person name="Chong C.S."/>
        </authorList>
    </citation>
    <scope>NUCLEOTIDE SEQUENCE [LARGE SCALE GENOMIC DNA]</scope>
    <source>
        <strain evidence="2">KMM 6017</strain>
    </source>
</reference>
<gene>
    <name evidence="2" type="ORF">MB14_04030</name>
</gene>
<evidence type="ECO:0000313" key="3">
    <source>
        <dbReference type="Proteomes" id="UP000075583"/>
    </source>
</evidence>
<dbReference type="Proteomes" id="UP000075583">
    <property type="component" value="Unassembled WGS sequence"/>
</dbReference>
<dbReference type="GO" id="GO:0020037">
    <property type="term" value="F:heme binding"/>
    <property type="evidence" value="ECO:0007669"/>
    <property type="project" value="InterPro"/>
</dbReference>
<name>A0A150X6P9_ROSEK</name>
<proteinExistence type="predicted"/>
<evidence type="ECO:0000313" key="2">
    <source>
        <dbReference type="EMBL" id="KYG74388.1"/>
    </source>
</evidence>
<dbReference type="GO" id="GO:0009055">
    <property type="term" value="F:electron transfer activity"/>
    <property type="evidence" value="ECO:0007669"/>
    <property type="project" value="InterPro"/>
</dbReference>
<accession>A0A150X6P9</accession>
<dbReference type="InterPro" id="IPR036909">
    <property type="entry name" value="Cyt_c-like_dom_sf"/>
</dbReference>
<protein>
    <recommendedName>
        <fullName evidence="1">Haem-binding domain-containing protein</fullName>
    </recommendedName>
</protein>
<dbReference type="Pfam" id="PF14376">
    <property type="entry name" value="Haem_bd"/>
    <property type="match status" value="1"/>
</dbReference>
<dbReference type="InterPro" id="IPR025992">
    <property type="entry name" value="Haem-bd"/>
</dbReference>
<dbReference type="SMART" id="SM01235">
    <property type="entry name" value="Haem_bd"/>
    <property type="match status" value="1"/>
</dbReference>